<organism evidence="2 3">
    <name type="scientific">Pseudoalteromonas luteoviolacea H33</name>
    <dbReference type="NCBI Taxonomy" id="1365251"/>
    <lineage>
        <taxon>Bacteria</taxon>
        <taxon>Pseudomonadati</taxon>
        <taxon>Pseudomonadota</taxon>
        <taxon>Gammaproteobacteria</taxon>
        <taxon>Alteromonadales</taxon>
        <taxon>Pseudoalteromonadaceae</taxon>
        <taxon>Pseudoalteromonas</taxon>
    </lineage>
</organism>
<evidence type="ECO:0000313" key="3">
    <source>
        <dbReference type="Proteomes" id="UP000076503"/>
    </source>
</evidence>
<dbReference type="EMBL" id="AUXZ01000134">
    <property type="protein sequence ID" value="KZN44874.1"/>
    <property type="molecule type" value="Genomic_DNA"/>
</dbReference>
<accession>A0A167A0X1</accession>
<sequence length="58" mass="6677">MKEAMDELKSEVKAKLLFWNKIESKAVKVALVFVFIGLIALKVFTTVLTFDWLKNLFA</sequence>
<gene>
    <name evidence="2" type="ORF">N476_26080</name>
</gene>
<dbReference type="AlphaFoldDB" id="A0A167A0X1"/>
<dbReference type="RefSeq" id="WP_196760697.1">
    <property type="nucleotide sequence ID" value="NZ_AUXZ01000134.1"/>
</dbReference>
<protein>
    <submittedName>
        <fullName evidence="2">Uncharacterized protein</fullName>
    </submittedName>
</protein>
<evidence type="ECO:0000256" key="1">
    <source>
        <dbReference type="SAM" id="Phobius"/>
    </source>
</evidence>
<keyword evidence="1" id="KW-1133">Transmembrane helix</keyword>
<reference evidence="2 3" key="1">
    <citation type="submission" date="2013-07" db="EMBL/GenBank/DDBJ databases">
        <title>Comparative Genomic and Metabolomic Analysis of Twelve Strains of Pseudoalteromonas luteoviolacea.</title>
        <authorList>
            <person name="Vynne N.G."/>
            <person name="Mansson M."/>
            <person name="Gram L."/>
        </authorList>
    </citation>
    <scope>NUCLEOTIDE SEQUENCE [LARGE SCALE GENOMIC DNA]</scope>
    <source>
        <strain evidence="2 3">H33</strain>
    </source>
</reference>
<feature type="transmembrane region" description="Helical" evidence="1">
    <location>
        <begin position="29"/>
        <end position="50"/>
    </location>
</feature>
<evidence type="ECO:0000313" key="2">
    <source>
        <dbReference type="EMBL" id="KZN44874.1"/>
    </source>
</evidence>
<dbReference type="PATRIC" id="fig|1365251.3.peg.5159"/>
<keyword evidence="1" id="KW-0472">Membrane</keyword>
<name>A0A167A0X1_9GAMM</name>
<comment type="caution">
    <text evidence="2">The sequence shown here is derived from an EMBL/GenBank/DDBJ whole genome shotgun (WGS) entry which is preliminary data.</text>
</comment>
<keyword evidence="1" id="KW-0812">Transmembrane</keyword>
<dbReference type="Proteomes" id="UP000076503">
    <property type="component" value="Unassembled WGS sequence"/>
</dbReference>
<proteinExistence type="predicted"/>